<dbReference type="Proteomes" id="UP001595681">
    <property type="component" value="Unassembled WGS sequence"/>
</dbReference>
<gene>
    <name evidence="5" type="ORF">ACFOKF_06640</name>
</gene>
<dbReference type="InterPro" id="IPR036282">
    <property type="entry name" value="Glutathione-S-Trfase_C_sf"/>
</dbReference>
<keyword evidence="2" id="KW-0732">Signal</keyword>
<feature type="domain" description="GST N-terminal" evidence="3">
    <location>
        <begin position="223"/>
        <end position="301"/>
    </location>
</feature>
<dbReference type="InterPro" id="IPR004045">
    <property type="entry name" value="Glutathione_S-Trfase_N"/>
</dbReference>
<feature type="region of interest" description="Disordered" evidence="1">
    <location>
        <begin position="123"/>
        <end position="144"/>
    </location>
</feature>
<evidence type="ECO:0000313" key="6">
    <source>
        <dbReference type="Proteomes" id="UP001595681"/>
    </source>
</evidence>
<dbReference type="SUPFAM" id="SSF52833">
    <property type="entry name" value="Thioredoxin-like"/>
    <property type="match status" value="1"/>
</dbReference>
<accession>A0ABV7NBK0</accession>
<evidence type="ECO:0000259" key="3">
    <source>
        <dbReference type="PROSITE" id="PS50404"/>
    </source>
</evidence>
<dbReference type="InterPro" id="IPR010987">
    <property type="entry name" value="Glutathione-S-Trfase_C-like"/>
</dbReference>
<feature type="chain" id="PRO_5045297641" evidence="2">
    <location>
        <begin position="25"/>
        <end position="438"/>
    </location>
</feature>
<dbReference type="Gene3D" id="3.40.30.10">
    <property type="entry name" value="Glutaredoxin"/>
    <property type="match status" value="1"/>
</dbReference>
<sequence length="438" mass="47593">MARRDWHMAVMGVLAGAASAPVLAQERAEDAPIIVEGRRDDAVLARGQWRVAISRSYHFGRPLDWDEMRPQGTEKEWRFCLPDSDVAAFARLLVGEGRSEAAGGTRCGALKIDMGEGRLRATQSCNGGHMVTGKPKTSKPARQSVTVTGDYGPDHIKLNFEGRQEPMAPDPGYQVQPDRRRWTIIGERMGDCPAGKMGGSDLAGCNPPLACDGAAIRPCKRRNGMIIHGARPSPFVRKVVVFAAEKGIDVTVEPAGFGRGAEGYLKGSPFGKIPALEDGDFLLCDSTAIVTYMDALKPGEEMIPAAPKERARTIWYEEFGDTIVQAAGQKIFFNRAVAKRLKREPNLAAADLAEAEEMPKIHDYLESVLVNKDWLVADRFTLADLAVGCPLINVGYVSAGLGADRWPRTVAWLERVKARPSVAAAMAAEWPMVAPMLA</sequence>
<protein>
    <submittedName>
        <fullName evidence="5">Glutathione S-transferase family protein</fullName>
    </submittedName>
</protein>
<dbReference type="EMBL" id="JBHRVU010000004">
    <property type="protein sequence ID" value="MFC3440879.1"/>
    <property type="molecule type" value="Genomic_DNA"/>
</dbReference>
<dbReference type="PROSITE" id="PS50405">
    <property type="entry name" value="GST_CTER"/>
    <property type="match status" value="1"/>
</dbReference>
<name>A0ABV7NBK0_9SPHN</name>
<evidence type="ECO:0000313" key="5">
    <source>
        <dbReference type="EMBL" id="MFC3440879.1"/>
    </source>
</evidence>
<dbReference type="CDD" id="cd00570">
    <property type="entry name" value="GST_N_family"/>
    <property type="match status" value="1"/>
</dbReference>
<dbReference type="SFLD" id="SFLDG00358">
    <property type="entry name" value="Main_(cytGST)"/>
    <property type="match status" value="1"/>
</dbReference>
<evidence type="ECO:0000256" key="1">
    <source>
        <dbReference type="SAM" id="MobiDB-lite"/>
    </source>
</evidence>
<dbReference type="Pfam" id="PF00043">
    <property type="entry name" value="GST_C"/>
    <property type="match status" value="1"/>
</dbReference>
<comment type="caution">
    <text evidence="5">The sequence shown here is derived from an EMBL/GenBank/DDBJ whole genome shotgun (WGS) entry which is preliminary data.</text>
</comment>
<keyword evidence="6" id="KW-1185">Reference proteome</keyword>
<reference evidence="6" key="1">
    <citation type="journal article" date="2019" name="Int. J. Syst. Evol. Microbiol.">
        <title>The Global Catalogue of Microorganisms (GCM) 10K type strain sequencing project: providing services to taxonomists for standard genome sequencing and annotation.</title>
        <authorList>
            <consortium name="The Broad Institute Genomics Platform"/>
            <consortium name="The Broad Institute Genome Sequencing Center for Infectious Disease"/>
            <person name="Wu L."/>
            <person name="Ma J."/>
        </authorList>
    </citation>
    <scope>NUCLEOTIDE SEQUENCE [LARGE SCALE GENOMIC DNA]</scope>
    <source>
        <strain evidence="6">CCM 7491</strain>
    </source>
</reference>
<dbReference type="CDD" id="cd00299">
    <property type="entry name" value="GST_C_family"/>
    <property type="match status" value="1"/>
</dbReference>
<proteinExistence type="predicted"/>
<dbReference type="PROSITE" id="PS50404">
    <property type="entry name" value="GST_NTER"/>
    <property type="match status" value="1"/>
</dbReference>
<dbReference type="InterPro" id="IPR036249">
    <property type="entry name" value="Thioredoxin-like_sf"/>
</dbReference>
<evidence type="ECO:0000259" key="4">
    <source>
        <dbReference type="PROSITE" id="PS50405"/>
    </source>
</evidence>
<dbReference type="SUPFAM" id="SSF47616">
    <property type="entry name" value="GST C-terminal domain-like"/>
    <property type="match status" value="1"/>
</dbReference>
<evidence type="ECO:0000256" key="2">
    <source>
        <dbReference type="SAM" id="SignalP"/>
    </source>
</evidence>
<feature type="signal peptide" evidence="2">
    <location>
        <begin position="1"/>
        <end position="24"/>
    </location>
</feature>
<dbReference type="Gene3D" id="1.20.1050.10">
    <property type="match status" value="1"/>
</dbReference>
<dbReference type="SFLD" id="SFLDS00019">
    <property type="entry name" value="Glutathione_Transferase_(cytos"/>
    <property type="match status" value="1"/>
</dbReference>
<dbReference type="PANTHER" id="PTHR44051:SF9">
    <property type="entry name" value="GLUTATHIONE S-TRANSFERASE 1"/>
    <property type="match status" value="1"/>
</dbReference>
<feature type="domain" description="GST C-terminal" evidence="4">
    <location>
        <begin position="306"/>
        <end position="436"/>
    </location>
</feature>
<dbReference type="RefSeq" id="WP_380794200.1">
    <property type="nucleotide sequence ID" value="NZ_JBHRVU010000004.1"/>
</dbReference>
<dbReference type="PANTHER" id="PTHR44051">
    <property type="entry name" value="GLUTATHIONE S-TRANSFERASE-RELATED"/>
    <property type="match status" value="1"/>
</dbReference>
<dbReference type="InterPro" id="IPR040079">
    <property type="entry name" value="Glutathione_S-Trfase"/>
</dbReference>
<dbReference type="InterPro" id="IPR004046">
    <property type="entry name" value="GST_C"/>
</dbReference>
<dbReference type="Pfam" id="PF13417">
    <property type="entry name" value="GST_N_3"/>
    <property type="match status" value="1"/>
</dbReference>
<organism evidence="5 6">
    <name type="scientific">Sphingobium rhizovicinum</name>
    <dbReference type="NCBI Taxonomy" id="432308"/>
    <lineage>
        <taxon>Bacteria</taxon>
        <taxon>Pseudomonadati</taxon>
        <taxon>Pseudomonadota</taxon>
        <taxon>Alphaproteobacteria</taxon>
        <taxon>Sphingomonadales</taxon>
        <taxon>Sphingomonadaceae</taxon>
        <taxon>Sphingobium</taxon>
    </lineage>
</organism>